<evidence type="ECO:0000256" key="14">
    <source>
        <dbReference type="SAM" id="MobiDB-lite"/>
    </source>
</evidence>
<keyword evidence="15" id="KW-0966">Cell projection</keyword>
<sequence>MAEETPSGGERTEAPTAKRRQDFREKGQVAQSKEVHTAALLTISLVLWLFYLPPFFLKVNDLLAHLWRTSCTYELNANSFLGLSLFISKQVAWLLTPLFVMVLVVGFCSSVFQFGWLLTGKPLVPDLSKFDPIKGFGRMFSKRALVETAKSLAKITLIAWLAYSTVVDRLEEALILIDTSPITALVFLAKTAGLILAKVCALLILLAFLDFLYVRWEMEEKMKMTKQEVKEEYKETEGDPRIKSQIRSIQQEMARKRMMAEVPKADVVITNPTHLAVAIRYDSKEMDAPVVVAKGAELVAMKIREIAREHGVPIIENPPVARMLHKIDLGATIPASLFKAVAEILAHVYSLHGKRP</sequence>
<dbReference type="Proteomes" id="UP000830055">
    <property type="component" value="Chromosome"/>
</dbReference>
<accession>A0ABN6M7D4</accession>
<name>A0ABN6M7D4_9BACT</name>
<evidence type="ECO:0000256" key="7">
    <source>
        <dbReference type="ARBA" id="ARBA00022795"/>
    </source>
</evidence>
<keyword evidence="4 13" id="KW-0813">Transport</keyword>
<dbReference type="Gene3D" id="6.10.250.2080">
    <property type="match status" value="1"/>
</dbReference>
<evidence type="ECO:0000256" key="12">
    <source>
        <dbReference type="ARBA" id="ARBA00025078"/>
    </source>
</evidence>
<comment type="subcellular location">
    <subcellularLocation>
        <location evidence="1">Cell membrane</location>
        <topology evidence="1">Multi-pass membrane protein</topology>
    </subcellularLocation>
</comment>
<evidence type="ECO:0000256" key="4">
    <source>
        <dbReference type="ARBA" id="ARBA00022448"/>
    </source>
</evidence>
<feature type="transmembrane region" description="Helical" evidence="13">
    <location>
        <begin position="183"/>
        <end position="214"/>
    </location>
</feature>
<feature type="region of interest" description="Disordered" evidence="14">
    <location>
        <begin position="1"/>
        <end position="23"/>
    </location>
</feature>
<keyword evidence="7 13" id="KW-1005">Bacterial flagellum biogenesis</keyword>
<comment type="function">
    <text evidence="12 13">Required for formation of the rod structure in the basal body of the flagellar apparatus. Together with FliI and FliH, may constitute the export apparatus of flagellin.</text>
</comment>
<keyword evidence="9 13" id="KW-1133">Transmembrane helix</keyword>
<dbReference type="Gene3D" id="3.40.1690.10">
    <property type="entry name" value="secretion proteins EscU"/>
    <property type="match status" value="1"/>
</dbReference>
<keyword evidence="6 13" id="KW-0812">Transmembrane</keyword>
<evidence type="ECO:0000256" key="10">
    <source>
        <dbReference type="ARBA" id="ARBA00023136"/>
    </source>
</evidence>
<keyword evidence="10 13" id="KW-0472">Membrane</keyword>
<reference evidence="15 16" key="1">
    <citation type="submission" date="2022-01" db="EMBL/GenBank/DDBJ databases">
        <title>Desulfofustis limnae sp. nov., a novel mesophilic sulfate-reducing bacterium isolated from marsh soil.</title>
        <authorList>
            <person name="Watanabe M."/>
            <person name="Takahashi A."/>
            <person name="Kojima H."/>
            <person name="Fukui M."/>
        </authorList>
    </citation>
    <scope>NUCLEOTIDE SEQUENCE [LARGE SCALE GENOMIC DNA]</scope>
    <source>
        <strain evidence="15 16">PPLL</strain>
    </source>
</reference>
<comment type="caution">
    <text evidence="13">Lacks conserved residue(s) required for the propagation of feature annotation.</text>
</comment>
<organism evidence="15 16">
    <name type="scientific">Desulfofustis limnaeus</name>
    <dbReference type="NCBI Taxonomy" id="2740163"/>
    <lineage>
        <taxon>Bacteria</taxon>
        <taxon>Pseudomonadati</taxon>
        <taxon>Thermodesulfobacteriota</taxon>
        <taxon>Desulfobulbia</taxon>
        <taxon>Desulfobulbales</taxon>
        <taxon>Desulfocapsaceae</taxon>
        <taxon>Desulfofustis</taxon>
    </lineage>
</organism>
<dbReference type="PANTHER" id="PTHR30531">
    <property type="entry name" value="FLAGELLAR BIOSYNTHETIC PROTEIN FLHB"/>
    <property type="match status" value="1"/>
</dbReference>
<evidence type="ECO:0000256" key="6">
    <source>
        <dbReference type="ARBA" id="ARBA00022692"/>
    </source>
</evidence>
<dbReference type="RefSeq" id="WP_284154378.1">
    <property type="nucleotide sequence ID" value="NZ_AP025516.1"/>
</dbReference>
<evidence type="ECO:0000256" key="5">
    <source>
        <dbReference type="ARBA" id="ARBA00022475"/>
    </source>
</evidence>
<evidence type="ECO:0000256" key="13">
    <source>
        <dbReference type="RuleBase" id="RU364091"/>
    </source>
</evidence>
<dbReference type="PRINTS" id="PR00950">
    <property type="entry name" value="TYPE3IMSPROT"/>
</dbReference>
<dbReference type="InterPro" id="IPR006136">
    <property type="entry name" value="FlhB"/>
</dbReference>
<keyword evidence="15" id="KW-0282">Flagellum</keyword>
<feature type="transmembrane region" description="Helical" evidence="13">
    <location>
        <begin position="91"/>
        <end position="119"/>
    </location>
</feature>
<dbReference type="InterPro" id="IPR006135">
    <property type="entry name" value="T3SS_substrate_exporter"/>
</dbReference>
<keyword evidence="16" id="KW-1185">Reference proteome</keyword>
<evidence type="ECO:0000313" key="16">
    <source>
        <dbReference type="Proteomes" id="UP000830055"/>
    </source>
</evidence>
<proteinExistence type="inferred from homology"/>
<keyword evidence="15" id="KW-0969">Cilium</keyword>
<keyword evidence="8 13" id="KW-0653">Protein transport</keyword>
<evidence type="ECO:0000256" key="1">
    <source>
        <dbReference type="ARBA" id="ARBA00004651"/>
    </source>
</evidence>
<evidence type="ECO:0000256" key="8">
    <source>
        <dbReference type="ARBA" id="ARBA00022927"/>
    </source>
</evidence>
<protein>
    <recommendedName>
        <fullName evidence="3 13">Flagellar biosynthetic protein FlhB</fullName>
    </recommendedName>
</protein>
<comment type="similarity">
    <text evidence="2 13">Belongs to the type III secretion exporter family.</text>
</comment>
<dbReference type="PANTHER" id="PTHR30531:SF12">
    <property type="entry name" value="FLAGELLAR BIOSYNTHETIC PROTEIN FLHB"/>
    <property type="match status" value="1"/>
</dbReference>
<evidence type="ECO:0000256" key="9">
    <source>
        <dbReference type="ARBA" id="ARBA00022989"/>
    </source>
</evidence>
<keyword evidence="5 13" id="KW-1003">Cell membrane</keyword>
<evidence type="ECO:0000256" key="3">
    <source>
        <dbReference type="ARBA" id="ARBA00021622"/>
    </source>
</evidence>
<dbReference type="EMBL" id="AP025516">
    <property type="protein sequence ID" value="BDD87347.1"/>
    <property type="molecule type" value="Genomic_DNA"/>
</dbReference>
<evidence type="ECO:0000313" key="15">
    <source>
        <dbReference type="EMBL" id="BDD87347.1"/>
    </source>
</evidence>
<keyword evidence="11 13" id="KW-1006">Bacterial flagellum protein export</keyword>
<evidence type="ECO:0000256" key="2">
    <source>
        <dbReference type="ARBA" id="ARBA00010690"/>
    </source>
</evidence>
<dbReference type="InterPro" id="IPR029025">
    <property type="entry name" value="T3SS_substrate_exporter_C"/>
</dbReference>
<dbReference type="SUPFAM" id="SSF160544">
    <property type="entry name" value="EscU C-terminal domain-like"/>
    <property type="match status" value="1"/>
</dbReference>
<evidence type="ECO:0000256" key="11">
    <source>
        <dbReference type="ARBA" id="ARBA00023225"/>
    </source>
</evidence>
<gene>
    <name evidence="13 15" type="primary">flhB</name>
    <name evidence="15" type="ORF">DPPLL_17120</name>
</gene>
<feature type="transmembrane region" description="Helical" evidence="13">
    <location>
        <begin position="38"/>
        <end position="57"/>
    </location>
</feature>
<dbReference type="Pfam" id="PF01312">
    <property type="entry name" value="Bac_export_2"/>
    <property type="match status" value="1"/>
</dbReference>
<dbReference type="NCBIfam" id="TIGR00328">
    <property type="entry name" value="flhB"/>
    <property type="match status" value="1"/>
</dbReference>